<keyword evidence="2" id="KW-1185">Reference proteome</keyword>
<dbReference type="EMBL" id="CAVMJV010000062">
    <property type="protein sequence ID" value="CAK5086859.1"/>
    <property type="molecule type" value="Genomic_DNA"/>
</dbReference>
<organism evidence="1 2">
    <name type="scientific">Meloidogyne enterolobii</name>
    <name type="common">Root-knot nematode worm</name>
    <name type="synonym">Meloidogyne mayaguensis</name>
    <dbReference type="NCBI Taxonomy" id="390850"/>
    <lineage>
        <taxon>Eukaryota</taxon>
        <taxon>Metazoa</taxon>
        <taxon>Ecdysozoa</taxon>
        <taxon>Nematoda</taxon>
        <taxon>Chromadorea</taxon>
        <taxon>Rhabditida</taxon>
        <taxon>Tylenchina</taxon>
        <taxon>Tylenchomorpha</taxon>
        <taxon>Tylenchoidea</taxon>
        <taxon>Meloidogynidae</taxon>
        <taxon>Meloidogyninae</taxon>
        <taxon>Meloidogyne</taxon>
    </lineage>
</organism>
<evidence type="ECO:0000313" key="1">
    <source>
        <dbReference type="EMBL" id="CAK5086859.1"/>
    </source>
</evidence>
<sequence length="164" mass="19267">MSKIICLSFILLINILLLLFFNYCETKPIPCMYDADDYPEYRDYLRLKFGPNPSTDELPEYKEYLKNLQKSTQSPCETKQYDQKFDILDHMNREVHLPIPCSDIKDNSGNYNFYCIALILLWFMVIASAILYQFRSIINIKSKITRIPSGETSNRGETDEYNSN</sequence>
<proteinExistence type="predicted"/>
<accession>A0ACB1A6I9</accession>
<name>A0ACB1A6I9_MELEN</name>
<reference evidence="1" key="1">
    <citation type="submission" date="2023-11" db="EMBL/GenBank/DDBJ databases">
        <authorList>
            <person name="Poullet M."/>
        </authorList>
    </citation>
    <scope>NUCLEOTIDE SEQUENCE</scope>
    <source>
        <strain evidence="1">E1834</strain>
    </source>
</reference>
<comment type="caution">
    <text evidence="1">The sequence shown here is derived from an EMBL/GenBank/DDBJ whole genome shotgun (WGS) entry which is preliminary data.</text>
</comment>
<protein>
    <submittedName>
        <fullName evidence="1">Uncharacterized protein</fullName>
    </submittedName>
</protein>
<gene>
    <name evidence="1" type="ORF">MENTE1834_LOCUS34376</name>
</gene>
<evidence type="ECO:0000313" key="2">
    <source>
        <dbReference type="Proteomes" id="UP001497535"/>
    </source>
</evidence>
<dbReference type="Proteomes" id="UP001497535">
    <property type="component" value="Unassembled WGS sequence"/>
</dbReference>